<dbReference type="InterPro" id="IPR039422">
    <property type="entry name" value="MarR/SlyA-like"/>
</dbReference>
<dbReference type="Gene3D" id="1.10.10.10">
    <property type="entry name" value="Winged helix-like DNA-binding domain superfamily/Winged helix DNA-binding domain"/>
    <property type="match status" value="1"/>
</dbReference>
<keyword evidence="3" id="KW-1185">Reference proteome</keyword>
<dbReference type="GO" id="GO:0003700">
    <property type="term" value="F:DNA-binding transcription factor activity"/>
    <property type="evidence" value="ECO:0007669"/>
    <property type="project" value="InterPro"/>
</dbReference>
<dbReference type="GO" id="GO:0006950">
    <property type="term" value="P:response to stress"/>
    <property type="evidence" value="ECO:0007669"/>
    <property type="project" value="TreeGrafter"/>
</dbReference>
<dbReference type="SUPFAM" id="SSF46785">
    <property type="entry name" value="Winged helix' DNA-binding domain"/>
    <property type="match status" value="1"/>
</dbReference>
<dbReference type="AlphaFoldDB" id="A0A916UCE4"/>
<sequence>MHDPFPGDDERPASTEATGPLVLQDYMPYRLAVLSEAVSQGLARHYARRFGIAIPEWRVLAVLGEFKRMTGKAIGQHTRMHKTKVSRAVSALEKRGLIVGEVSPNDRREINLSLTDEGYTVYQQIIPVALGYQEKVVGGLADTDIAALNRVIDAIFDRVDEPD</sequence>
<dbReference type="InterPro" id="IPR036388">
    <property type="entry name" value="WH-like_DNA-bd_sf"/>
</dbReference>
<reference evidence="2" key="1">
    <citation type="journal article" date="2014" name="Int. J. Syst. Evol. Microbiol.">
        <title>Complete genome sequence of Corynebacterium casei LMG S-19264T (=DSM 44701T), isolated from a smear-ripened cheese.</title>
        <authorList>
            <consortium name="US DOE Joint Genome Institute (JGI-PGF)"/>
            <person name="Walter F."/>
            <person name="Albersmeier A."/>
            <person name="Kalinowski J."/>
            <person name="Ruckert C."/>
        </authorList>
    </citation>
    <scope>NUCLEOTIDE SEQUENCE</scope>
    <source>
        <strain evidence="2">CGMCC 1.12919</strain>
    </source>
</reference>
<name>A0A916UCE4_9HYPH</name>
<protein>
    <submittedName>
        <fullName evidence="2">Transcriptional regulator</fullName>
    </submittedName>
</protein>
<dbReference type="PANTHER" id="PTHR33164:SF57">
    <property type="entry name" value="MARR-FAMILY TRANSCRIPTIONAL REGULATOR"/>
    <property type="match status" value="1"/>
</dbReference>
<organism evidence="2 3">
    <name type="scientific">Chelatococcus reniformis</name>
    <dbReference type="NCBI Taxonomy" id="1494448"/>
    <lineage>
        <taxon>Bacteria</taxon>
        <taxon>Pseudomonadati</taxon>
        <taxon>Pseudomonadota</taxon>
        <taxon>Alphaproteobacteria</taxon>
        <taxon>Hyphomicrobiales</taxon>
        <taxon>Chelatococcaceae</taxon>
        <taxon>Chelatococcus</taxon>
    </lineage>
</organism>
<dbReference type="EMBL" id="BMGG01000004">
    <property type="protein sequence ID" value="GGC65916.1"/>
    <property type="molecule type" value="Genomic_DNA"/>
</dbReference>
<feature type="domain" description="HTH marR-type" evidence="1">
    <location>
        <begin position="24"/>
        <end position="157"/>
    </location>
</feature>
<reference evidence="2" key="2">
    <citation type="submission" date="2020-09" db="EMBL/GenBank/DDBJ databases">
        <authorList>
            <person name="Sun Q."/>
            <person name="Zhou Y."/>
        </authorList>
    </citation>
    <scope>NUCLEOTIDE SEQUENCE</scope>
    <source>
        <strain evidence="2">CGMCC 1.12919</strain>
    </source>
</reference>
<accession>A0A916UCE4</accession>
<dbReference type="PANTHER" id="PTHR33164">
    <property type="entry name" value="TRANSCRIPTIONAL REGULATOR, MARR FAMILY"/>
    <property type="match status" value="1"/>
</dbReference>
<dbReference type="InterPro" id="IPR000835">
    <property type="entry name" value="HTH_MarR-typ"/>
</dbReference>
<dbReference type="InterPro" id="IPR036390">
    <property type="entry name" value="WH_DNA-bd_sf"/>
</dbReference>
<dbReference type="SMART" id="SM00347">
    <property type="entry name" value="HTH_MARR"/>
    <property type="match status" value="1"/>
</dbReference>
<dbReference type="Pfam" id="PF12802">
    <property type="entry name" value="MarR_2"/>
    <property type="match status" value="1"/>
</dbReference>
<proteinExistence type="predicted"/>
<evidence type="ECO:0000313" key="2">
    <source>
        <dbReference type="EMBL" id="GGC65916.1"/>
    </source>
</evidence>
<dbReference type="Proteomes" id="UP000637002">
    <property type="component" value="Unassembled WGS sequence"/>
</dbReference>
<evidence type="ECO:0000313" key="3">
    <source>
        <dbReference type="Proteomes" id="UP000637002"/>
    </source>
</evidence>
<dbReference type="RefSeq" id="WP_188609551.1">
    <property type="nucleotide sequence ID" value="NZ_BMGG01000004.1"/>
</dbReference>
<evidence type="ECO:0000259" key="1">
    <source>
        <dbReference type="PROSITE" id="PS50995"/>
    </source>
</evidence>
<comment type="caution">
    <text evidence="2">The sequence shown here is derived from an EMBL/GenBank/DDBJ whole genome shotgun (WGS) entry which is preliminary data.</text>
</comment>
<gene>
    <name evidence="2" type="ORF">GCM10010994_25640</name>
</gene>
<dbReference type="PROSITE" id="PS50995">
    <property type="entry name" value="HTH_MARR_2"/>
    <property type="match status" value="1"/>
</dbReference>